<sequence length="113" mass="13149">MTRDAHEYQRVSSVMGSTAGMQQQLAQNQCKRANPQRDKVTRIYVTALRGITFKRIFYVCFTGYYSVVFPDWPVFPRNRYISLFLIVTPPILILSVIIISLVKHKYPHLVLLN</sequence>
<organism evidence="2 3">
    <name type="scientific">Eschrichtius robustus</name>
    <name type="common">California gray whale</name>
    <name type="synonym">Eschrichtius gibbosus</name>
    <dbReference type="NCBI Taxonomy" id="9764"/>
    <lineage>
        <taxon>Eukaryota</taxon>
        <taxon>Metazoa</taxon>
        <taxon>Chordata</taxon>
        <taxon>Craniata</taxon>
        <taxon>Vertebrata</taxon>
        <taxon>Euteleostomi</taxon>
        <taxon>Mammalia</taxon>
        <taxon>Eutheria</taxon>
        <taxon>Laurasiatheria</taxon>
        <taxon>Artiodactyla</taxon>
        <taxon>Whippomorpha</taxon>
        <taxon>Cetacea</taxon>
        <taxon>Mysticeti</taxon>
        <taxon>Eschrichtiidae</taxon>
        <taxon>Eschrichtius</taxon>
    </lineage>
</organism>
<accession>A0AB34GU94</accession>
<keyword evidence="1" id="KW-0812">Transmembrane</keyword>
<dbReference type="AlphaFoldDB" id="A0AB34GU94"/>
<name>A0AB34GU94_ESCRO</name>
<reference evidence="2 3" key="1">
    <citation type="submission" date="2022-11" db="EMBL/GenBank/DDBJ databases">
        <title>Whole genome sequence of Eschrichtius robustus ER-17-0199.</title>
        <authorList>
            <person name="Bruniche-Olsen A."/>
            <person name="Black A.N."/>
            <person name="Fields C.J."/>
            <person name="Walden K."/>
            <person name="Dewoody J.A."/>
        </authorList>
    </citation>
    <scope>NUCLEOTIDE SEQUENCE [LARGE SCALE GENOMIC DNA]</scope>
    <source>
        <strain evidence="2">ER-17-0199</strain>
        <tissue evidence="2">Blubber</tissue>
    </source>
</reference>
<feature type="transmembrane region" description="Helical" evidence="1">
    <location>
        <begin position="81"/>
        <end position="102"/>
    </location>
</feature>
<dbReference type="EMBL" id="JAIQCJ010002079">
    <property type="protein sequence ID" value="KAJ8783678.1"/>
    <property type="molecule type" value="Genomic_DNA"/>
</dbReference>
<comment type="caution">
    <text evidence="2">The sequence shown here is derived from an EMBL/GenBank/DDBJ whole genome shotgun (WGS) entry which is preliminary data.</text>
</comment>
<keyword evidence="3" id="KW-1185">Reference proteome</keyword>
<evidence type="ECO:0000256" key="1">
    <source>
        <dbReference type="SAM" id="Phobius"/>
    </source>
</evidence>
<keyword evidence="1" id="KW-1133">Transmembrane helix</keyword>
<protein>
    <submittedName>
        <fullName evidence="2">Uncharacterized protein</fullName>
    </submittedName>
</protein>
<evidence type="ECO:0000313" key="2">
    <source>
        <dbReference type="EMBL" id="KAJ8783678.1"/>
    </source>
</evidence>
<dbReference type="Proteomes" id="UP001159641">
    <property type="component" value="Unassembled WGS sequence"/>
</dbReference>
<evidence type="ECO:0000313" key="3">
    <source>
        <dbReference type="Proteomes" id="UP001159641"/>
    </source>
</evidence>
<proteinExistence type="predicted"/>
<feature type="transmembrane region" description="Helical" evidence="1">
    <location>
        <begin position="56"/>
        <end position="75"/>
    </location>
</feature>
<keyword evidence="1" id="KW-0472">Membrane</keyword>
<gene>
    <name evidence="2" type="ORF">J1605_008721</name>
</gene>